<dbReference type="SUPFAM" id="SSF56112">
    <property type="entry name" value="Protein kinase-like (PK-like)"/>
    <property type="match status" value="1"/>
</dbReference>
<dbReference type="SMART" id="SM00220">
    <property type="entry name" value="S_TKc"/>
    <property type="match status" value="1"/>
</dbReference>
<dbReference type="Gene3D" id="1.10.510.10">
    <property type="entry name" value="Transferase(Phosphotransferase) domain 1"/>
    <property type="match status" value="1"/>
</dbReference>
<keyword evidence="7" id="KW-0175">Coiled coil</keyword>
<gene>
    <name evidence="10" type="ORF">EJ903_11830</name>
</gene>
<feature type="transmembrane region" description="Helical" evidence="8">
    <location>
        <begin position="655"/>
        <end position="676"/>
    </location>
</feature>
<comment type="caution">
    <text evidence="10">The sequence shown here is derived from an EMBL/GenBank/DDBJ whole genome shotgun (WGS) entry which is preliminary data.</text>
</comment>
<keyword evidence="4" id="KW-0547">Nucleotide-binding</keyword>
<evidence type="ECO:0000256" key="1">
    <source>
        <dbReference type="ARBA" id="ARBA00012513"/>
    </source>
</evidence>
<keyword evidence="3" id="KW-0808">Transferase</keyword>
<keyword evidence="11" id="KW-1185">Reference proteome</keyword>
<evidence type="ECO:0000256" key="2">
    <source>
        <dbReference type="ARBA" id="ARBA00022527"/>
    </source>
</evidence>
<dbReference type="EC" id="2.7.11.1" evidence="1"/>
<keyword evidence="6" id="KW-0067">ATP-binding</keyword>
<evidence type="ECO:0000256" key="5">
    <source>
        <dbReference type="ARBA" id="ARBA00022777"/>
    </source>
</evidence>
<evidence type="ECO:0000259" key="9">
    <source>
        <dbReference type="PROSITE" id="PS50011"/>
    </source>
</evidence>
<dbReference type="OrthoDB" id="7166208at2"/>
<dbReference type="PANTHER" id="PTHR24343">
    <property type="entry name" value="SERINE/THREONINE KINASE"/>
    <property type="match status" value="1"/>
</dbReference>
<evidence type="ECO:0000256" key="7">
    <source>
        <dbReference type="SAM" id="Coils"/>
    </source>
</evidence>
<keyword evidence="5 10" id="KW-0418">Kinase</keyword>
<dbReference type="Proteomes" id="UP000277007">
    <property type="component" value="Unassembled WGS sequence"/>
</dbReference>
<dbReference type="EMBL" id="RXMA01000009">
    <property type="protein sequence ID" value="RTR20221.1"/>
    <property type="molecule type" value="Genomic_DNA"/>
</dbReference>
<evidence type="ECO:0000313" key="10">
    <source>
        <dbReference type="EMBL" id="RTR20221.1"/>
    </source>
</evidence>
<keyword evidence="2 10" id="KW-0723">Serine/threonine-protein kinase</keyword>
<evidence type="ECO:0000256" key="3">
    <source>
        <dbReference type="ARBA" id="ARBA00022679"/>
    </source>
</evidence>
<dbReference type="AlphaFoldDB" id="A0A431VGY8"/>
<protein>
    <recommendedName>
        <fullName evidence="1">non-specific serine/threonine protein kinase</fullName>
        <ecNumber evidence="1">2.7.11.1</ecNumber>
    </recommendedName>
</protein>
<feature type="coiled-coil region" evidence="7">
    <location>
        <begin position="613"/>
        <end position="640"/>
    </location>
</feature>
<keyword evidence="8" id="KW-0472">Membrane</keyword>
<sequence>MPSDAQTAAVGAMANADAVKLAERYEIQPAGPIPTLNTVGGNAYVAKSLREKRLEPFAIICHPSILPRTDVCSTVASMDNGTHMRLLDWGVVDWPQDRGRRYCLVFERPGGRRLMNALTDSIDPMPEDQLTRQIVHPLVSALKEMSSRGVVHGAIRPNNLYFRDLASGGLMLGECVSTQPGYGQPVLFETIERGMCAPAGRGSGTVMDDLYSLGVTLLMLALGRNPVSGLDDEALLQAKIERGSYPALVQQFRLPLAINEVVRGLLVDDPKQRWTLNDLDLWVAGRRLSPKQPQISRRAARPLEFQGQEYWHCRTLARGFARHVPAAATVIESGELDKWLRRSLGDEVRAEAVNNAIQTASSGKGGSQGDRLVARVCMALDPAAPIRYRGRAMMPDGVATMLAESFLRNESPQAVAEVIGNQLPMFWVNVQTDFKPEFVPLVQMYDQLRGFLERSAYGLGVERVLYEMNPTMPCMSSLVVKQLPTTTAELLRALDWLGAGGERHKDPIDRQVAAFLAARHKRADDLLFTQLGSGIEPTRRVIAMLTILSDVQARTGVDGLTHLATWVQAMLDPVFRRFHNRKTQEQVRKQADTAAHNGRLTELLKVVDDPESLRRDRLEFEAAQIEYREADAEMEKIRHTIADRNSIVESSGRQVAAIVSSLLSTVLVAGIILLFAF</sequence>
<proteinExistence type="predicted"/>
<organism evidence="10 11">
    <name type="scientific">Azospirillum griseum</name>
    <dbReference type="NCBI Taxonomy" id="2496639"/>
    <lineage>
        <taxon>Bacteria</taxon>
        <taxon>Pseudomonadati</taxon>
        <taxon>Pseudomonadota</taxon>
        <taxon>Alphaproteobacteria</taxon>
        <taxon>Rhodospirillales</taxon>
        <taxon>Azospirillaceae</taxon>
        <taxon>Azospirillum</taxon>
    </lineage>
</organism>
<name>A0A431VGY8_9PROT</name>
<dbReference type="InterPro" id="IPR011009">
    <property type="entry name" value="Kinase-like_dom_sf"/>
</dbReference>
<evidence type="ECO:0000313" key="11">
    <source>
        <dbReference type="Proteomes" id="UP000277007"/>
    </source>
</evidence>
<dbReference type="InterPro" id="IPR000719">
    <property type="entry name" value="Prot_kinase_dom"/>
</dbReference>
<dbReference type="PROSITE" id="PS50011">
    <property type="entry name" value="PROTEIN_KINASE_DOM"/>
    <property type="match status" value="1"/>
</dbReference>
<keyword evidence="8" id="KW-1133">Transmembrane helix</keyword>
<evidence type="ECO:0000256" key="6">
    <source>
        <dbReference type="ARBA" id="ARBA00022840"/>
    </source>
</evidence>
<dbReference type="GO" id="GO:0005524">
    <property type="term" value="F:ATP binding"/>
    <property type="evidence" value="ECO:0007669"/>
    <property type="project" value="UniProtKB-KW"/>
</dbReference>
<dbReference type="GO" id="GO:0004674">
    <property type="term" value="F:protein serine/threonine kinase activity"/>
    <property type="evidence" value="ECO:0007669"/>
    <property type="project" value="UniProtKB-KW"/>
</dbReference>
<evidence type="ECO:0000256" key="8">
    <source>
        <dbReference type="SAM" id="Phobius"/>
    </source>
</evidence>
<evidence type="ECO:0000256" key="4">
    <source>
        <dbReference type="ARBA" id="ARBA00022741"/>
    </source>
</evidence>
<feature type="domain" description="Protein kinase" evidence="9">
    <location>
        <begin position="1"/>
        <end position="283"/>
    </location>
</feature>
<dbReference type="RefSeq" id="WP_126615389.1">
    <property type="nucleotide sequence ID" value="NZ_JBHUCY010000033.1"/>
</dbReference>
<keyword evidence="8" id="KW-0812">Transmembrane</keyword>
<reference evidence="10 11" key="1">
    <citation type="submission" date="2018-12" db="EMBL/GenBank/DDBJ databases">
        <authorList>
            <person name="Yang Y."/>
        </authorList>
    </citation>
    <scope>NUCLEOTIDE SEQUENCE [LARGE SCALE GENOMIC DNA]</scope>
    <source>
        <strain evidence="10 11">L-25-5w-1</strain>
    </source>
</reference>
<accession>A0A431VGY8</accession>